<dbReference type="AlphaFoldDB" id="S8ED75"/>
<feature type="non-terminal residue" evidence="1">
    <location>
        <position position="235"/>
    </location>
</feature>
<name>S8ED75_9LAMI</name>
<dbReference type="OrthoDB" id="289228at2759"/>
<gene>
    <name evidence="1" type="ORF">M569_04280</name>
</gene>
<feature type="non-terminal residue" evidence="1">
    <location>
        <position position="1"/>
    </location>
</feature>
<evidence type="ECO:0000313" key="1">
    <source>
        <dbReference type="EMBL" id="EPS70487.1"/>
    </source>
</evidence>
<comment type="caution">
    <text evidence="1">The sequence shown here is derived from an EMBL/GenBank/DDBJ whole genome shotgun (WGS) entry which is preliminary data.</text>
</comment>
<organism evidence="1 2">
    <name type="scientific">Genlisea aurea</name>
    <dbReference type="NCBI Taxonomy" id="192259"/>
    <lineage>
        <taxon>Eukaryota</taxon>
        <taxon>Viridiplantae</taxon>
        <taxon>Streptophyta</taxon>
        <taxon>Embryophyta</taxon>
        <taxon>Tracheophyta</taxon>
        <taxon>Spermatophyta</taxon>
        <taxon>Magnoliopsida</taxon>
        <taxon>eudicotyledons</taxon>
        <taxon>Gunneridae</taxon>
        <taxon>Pentapetalae</taxon>
        <taxon>asterids</taxon>
        <taxon>lamiids</taxon>
        <taxon>Lamiales</taxon>
        <taxon>Lentibulariaceae</taxon>
        <taxon>Genlisea</taxon>
    </lineage>
</organism>
<protein>
    <submittedName>
        <fullName evidence="1">Uncharacterized protein</fullName>
    </submittedName>
</protein>
<dbReference type="Proteomes" id="UP000015453">
    <property type="component" value="Unassembled WGS sequence"/>
</dbReference>
<dbReference type="EMBL" id="AUSU01001662">
    <property type="protein sequence ID" value="EPS70487.1"/>
    <property type="molecule type" value="Genomic_DNA"/>
</dbReference>
<proteinExistence type="predicted"/>
<accession>S8ED75</accession>
<keyword evidence="2" id="KW-1185">Reference proteome</keyword>
<evidence type="ECO:0000313" key="2">
    <source>
        <dbReference type="Proteomes" id="UP000015453"/>
    </source>
</evidence>
<reference evidence="1 2" key="1">
    <citation type="journal article" date="2013" name="BMC Genomics">
        <title>The miniature genome of a carnivorous plant Genlisea aurea contains a low number of genes and short non-coding sequences.</title>
        <authorList>
            <person name="Leushkin E.V."/>
            <person name="Sutormin R.A."/>
            <person name="Nabieva E.R."/>
            <person name="Penin A.A."/>
            <person name="Kondrashov A.S."/>
            <person name="Logacheva M.D."/>
        </authorList>
    </citation>
    <scope>NUCLEOTIDE SEQUENCE [LARGE SCALE GENOMIC DNA]</scope>
</reference>
<sequence>LRKSFSLLSDPQTTSIAVVSLQRCFDLTFEELEYDRRAAIKEFPQLLDHLGSAIVELFFVADEHGVNWAEFLKGYTNCCSRTVGSTSFINLCRLFSLMHSKAGLPMNLTFEPHDDEFKISGWLSPGDIHLLLWISWAFSCRTFRSNVGKQRRTCTLPDISHLVLSVIKSCTDVDRDFDFWDSEVESMNIELPAAKVQAWALNTLPNMANCFVQFVHDRLCSFPNNENRVGQSGSS</sequence>